<comment type="caution">
    <text evidence="2">The sequence shown here is derived from an EMBL/GenBank/DDBJ whole genome shotgun (WGS) entry which is preliminary data.</text>
</comment>
<proteinExistence type="predicted"/>
<evidence type="ECO:0000313" key="2">
    <source>
        <dbReference type="EMBL" id="KZE32666.1"/>
    </source>
</evidence>
<dbReference type="EMBL" id="LQQU01000017">
    <property type="protein sequence ID" value="KZE32666.1"/>
    <property type="molecule type" value="Genomic_DNA"/>
</dbReference>
<dbReference type="AlphaFoldDB" id="A0A163CKS0"/>
<name>A0A163CKS0_9NEIS</name>
<reference evidence="3" key="1">
    <citation type="submission" date="2016-01" db="EMBL/GenBank/DDBJ databases">
        <title>Draft genome of Chromobacterium sp. F49.</title>
        <authorList>
            <person name="Hong K.W."/>
        </authorList>
    </citation>
    <scope>NUCLEOTIDE SEQUENCE [LARGE SCALE GENOMIC DNA]</scope>
    <source>
        <strain evidence="3">CN10</strain>
    </source>
</reference>
<dbReference type="RefSeq" id="WP_066611485.1">
    <property type="nucleotide sequence ID" value="NZ_LQQU01000017.1"/>
</dbReference>
<keyword evidence="1" id="KW-0732">Signal</keyword>
<feature type="chain" id="PRO_5007842048" evidence="1">
    <location>
        <begin position="20"/>
        <end position="72"/>
    </location>
</feature>
<keyword evidence="3" id="KW-1185">Reference proteome</keyword>
<dbReference type="Proteomes" id="UP000076625">
    <property type="component" value="Unassembled WGS sequence"/>
</dbReference>
<feature type="signal peptide" evidence="1">
    <location>
        <begin position="1"/>
        <end position="19"/>
    </location>
</feature>
<evidence type="ECO:0000313" key="3">
    <source>
        <dbReference type="Proteomes" id="UP000076625"/>
    </source>
</evidence>
<gene>
    <name evidence="2" type="ORF">AVW16_09735</name>
</gene>
<protein>
    <submittedName>
        <fullName evidence="2">Uncharacterized protein</fullName>
    </submittedName>
</protein>
<evidence type="ECO:0000256" key="1">
    <source>
        <dbReference type="SAM" id="SignalP"/>
    </source>
</evidence>
<organism evidence="2 3">
    <name type="scientific">Crenobacter luteus</name>
    <dbReference type="NCBI Taxonomy" id="1452487"/>
    <lineage>
        <taxon>Bacteria</taxon>
        <taxon>Pseudomonadati</taxon>
        <taxon>Pseudomonadota</taxon>
        <taxon>Betaproteobacteria</taxon>
        <taxon>Neisseriales</taxon>
        <taxon>Neisseriaceae</taxon>
        <taxon>Crenobacter</taxon>
    </lineage>
</organism>
<accession>A0A163CKS0</accession>
<sequence length="72" mass="7363">MKTLLATLGLLTVALPALAALPPDCAAAKQAPARHDAAIAARLAEHAAVADPRLAAAARETTPMDRLAQAER</sequence>